<comment type="caution">
    <text evidence="2">The sequence shown here is derived from an EMBL/GenBank/DDBJ whole genome shotgun (WGS) entry which is preliminary data.</text>
</comment>
<proteinExistence type="predicted"/>
<dbReference type="AlphaFoldDB" id="A0A6N6RGX5"/>
<evidence type="ECO:0000313" key="2">
    <source>
        <dbReference type="EMBL" id="KAB2809993.1"/>
    </source>
</evidence>
<dbReference type="EMBL" id="WBVO01000006">
    <property type="protein sequence ID" value="KAB2809993.1"/>
    <property type="molecule type" value="Genomic_DNA"/>
</dbReference>
<evidence type="ECO:0000256" key="1">
    <source>
        <dbReference type="SAM" id="Phobius"/>
    </source>
</evidence>
<keyword evidence="1" id="KW-0812">Transmembrane</keyword>
<feature type="transmembrane region" description="Helical" evidence="1">
    <location>
        <begin position="105"/>
        <end position="128"/>
    </location>
</feature>
<evidence type="ECO:0000313" key="3">
    <source>
        <dbReference type="Proteomes" id="UP000468650"/>
    </source>
</evidence>
<organism evidence="2 3">
    <name type="scientific">Phaeocystidibacter luteus</name>
    <dbReference type="NCBI Taxonomy" id="911197"/>
    <lineage>
        <taxon>Bacteria</taxon>
        <taxon>Pseudomonadati</taxon>
        <taxon>Bacteroidota</taxon>
        <taxon>Flavobacteriia</taxon>
        <taxon>Flavobacteriales</taxon>
        <taxon>Phaeocystidibacteraceae</taxon>
        <taxon>Phaeocystidibacter</taxon>
    </lineage>
</organism>
<reference evidence="2 3" key="1">
    <citation type="submission" date="2019-09" db="EMBL/GenBank/DDBJ databases">
        <title>Genomes of family Cryomorphaceae.</title>
        <authorList>
            <person name="Bowman J.P."/>
        </authorList>
    </citation>
    <scope>NUCLEOTIDE SEQUENCE [LARGE SCALE GENOMIC DNA]</scope>
    <source>
        <strain evidence="2 3">LMG 25704</strain>
    </source>
</reference>
<sequence>MDNSFLRRIKLVDSTTFDLPIQKSEFVHKLREQVEPGGTGMFAPFEAFSSSEKEFKGQVEYNGFEIRRRKRLFDAKLNFALVRGTYIQKGDKLEIKADIHGFRGIMIAFYVFLVIFYTIFITASSVAASENDGVGLVFFPIILIHGAFMGGIPYLFMRRSVKNMKRDLEKEFYFLIR</sequence>
<gene>
    <name evidence="2" type="ORF">F8C67_08930</name>
</gene>
<dbReference type="OrthoDB" id="886186at2"/>
<keyword evidence="3" id="KW-1185">Reference proteome</keyword>
<dbReference type="RefSeq" id="WP_151667494.1">
    <property type="nucleotide sequence ID" value="NZ_WBVO01000006.1"/>
</dbReference>
<name>A0A6N6RGX5_9FLAO</name>
<keyword evidence="1" id="KW-0472">Membrane</keyword>
<dbReference type="Proteomes" id="UP000468650">
    <property type="component" value="Unassembled WGS sequence"/>
</dbReference>
<feature type="transmembrane region" description="Helical" evidence="1">
    <location>
        <begin position="134"/>
        <end position="156"/>
    </location>
</feature>
<keyword evidence="1" id="KW-1133">Transmembrane helix</keyword>
<accession>A0A6N6RGX5</accession>
<protein>
    <submittedName>
        <fullName evidence="2">Uncharacterized protein</fullName>
    </submittedName>
</protein>